<dbReference type="Gene3D" id="3.40.930.10">
    <property type="entry name" value="Mannitol-specific EII, Chain A"/>
    <property type="match status" value="1"/>
</dbReference>
<evidence type="ECO:0000256" key="14">
    <source>
        <dbReference type="RuleBase" id="RU362035"/>
    </source>
</evidence>
<feature type="region of interest" description="Disordered" evidence="15">
    <location>
        <begin position="1042"/>
        <end position="1061"/>
    </location>
</feature>
<dbReference type="GO" id="GO:0008509">
    <property type="term" value="F:monoatomic anion transmembrane transporter activity"/>
    <property type="evidence" value="ECO:0007669"/>
    <property type="project" value="InterPro"/>
</dbReference>
<keyword evidence="8" id="KW-0915">Sodium</keyword>
<keyword evidence="9 14" id="KW-0406">Ion transport</keyword>
<evidence type="ECO:0000259" key="17">
    <source>
        <dbReference type="Pfam" id="PF07565"/>
    </source>
</evidence>
<feature type="compositionally biased region" description="Basic residues" evidence="15">
    <location>
        <begin position="68"/>
        <end position="85"/>
    </location>
</feature>
<feature type="transmembrane region" description="Helical" evidence="14">
    <location>
        <begin position="571"/>
        <end position="590"/>
    </location>
</feature>
<feature type="region of interest" description="Disordered" evidence="15">
    <location>
        <begin position="68"/>
        <end position="107"/>
    </location>
</feature>
<feature type="region of interest" description="Disordered" evidence="15">
    <location>
        <begin position="256"/>
        <end position="288"/>
    </location>
</feature>
<feature type="transmembrane region" description="Helical" evidence="14">
    <location>
        <begin position="542"/>
        <end position="559"/>
    </location>
</feature>
<feature type="domain" description="Band 3 cytoplasmic" evidence="17">
    <location>
        <begin position="125"/>
        <end position="413"/>
    </location>
</feature>
<proteinExistence type="inferred from homology"/>
<feature type="compositionally biased region" description="Basic and acidic residues" evidence="15">
    <location>
        <begin position="1052"/>
        <end position="1061"/>
    </location>
</feature>
<evidence type="ECO:0000256" key="8">
    <source>
        <dbReference type="ARBA" id="ARBA00023053"/>
    </source>
</evidence>
<dbReference type="SUPFAM" id="SSF55804">
    <property type="entry name" value="Phoshotransferase/anion transport protein"/>
    <property type="match status" value="1"/>
</dbReference>
<evidence type="ECO:0000256" key="2">
    <source>
        <dbReference type="ARBA" id="ARBA00004554"/>
    </source>
</evidence>
<keyword evidence="11" id="KW-1015">Disulfide bond</keyword>
<evidence type="ECO:0000256" key="1">
    <source>
        <dbReference type="ARBA" id="ARBA00004221"/>
    </source>
</evidence>
<evidence type="ECO:0000256" key="13">
    <source>
        <dbReference type="ARBA" id="ARBA00023201"/>
    </source>
</evidence>
<keyword evidence="13" id="KW-0739">Sodium transport</keyword>
<dbReference type="GO" id="GO:0008510">
    <property type="term" value="F:sodium:bicarbonate symporter activity"/>
    <property type="evidence" value="ECO:0007669"/>
    <property type="project" value="TreeGrafter"/>
</dbReference>
<feature type="region of interest" description="Disordered" evidence="15">
    <location>
        <begin position="415"/>
        <end position="455"/>
    </location>
</feature>
<dbReference type="InterPro" id="IPR013769">
    <property type="entry name" value="Band3_cytoplasmic_dom"/>
</dbReference>
<dbReference type="Pfam" id="PF07565">
    <property type="entry name" value="Band_3_cyto"/>
    <property type="match status" value="1"/>
</dbReference>
<dbReference type="GO" id="GO:0051453">
    <property type="term" value="P:regulation of intracellular pH"/>
    <property type="evidence" value="ECO:0007669"/>
    <property type="project" value="TreeGrafter"/>
</dbReference>
<evidence type="ECO:0000256" key="10">
    <source>
        <dbReference type="ARBA" id="ARBA00023136"/>
    </source>
</evidence>
<evidence type="ECO:0000256" key="7">
    <source>
        <dbReference type="ARBA" id="ARBA00022989"/>
    </source>
</evidence>
<dbReference type="GeneTree" id="ENSGT00940000156972"/>
<evidence type="ECO:0000256" key="15">
    <source>
        <dbReference type="SAM" id="MobiDB-lite"/>
    </source>
</evidence>
<dbReference type="NCBIfam" id="TIGR00834">
    <property type="entry name" value="ae"/>
    <property type="match status" value="1"/>
</dbReference>
<keyword evidence="6 14" id="KW-0812">Transmembrane</keyword>
<evidence type="ECO:0000256" key="4">
    <source>
        <dbReference type="ARBA" id="ARBA00022448"/>
    </source>
</evidence>
<protein>
    <recommendedName>
        <fullName evidence="14">Anion exchange protein</fullName>
    </recommendedName>
</protein>
<dbReference type="InterPro" id="IPR016152">
    <property type="entry name" value="PTrfase/Anion_transptr"/>
</dbReference>
<feature type="transmembrane region" description="Helical" evidence="14">
    <location>
        <begin position="954"/>
        <end position="971"/>
    </location>
</feature>
<evidence type="ECO:0000256" key="6">
    <source>
        <dbReference type="ARBA" id="ARBA00022692"/>
    </source>
</evidence>
<dbReference type="Proteomes" id="UP000261560">
    <property type="component" value="Unplaced"/>
</dbReference>
<evidence type="ECO:0000256" key="3">
    <source>
        <dbReference type="ARBA" id="ARBA00010993"/>
    </source>
</evidence>
<reference evidence="18" key="2">
    <citation type="submission" date="2025-09" db="UniProtKB">
        <authorList>
            <consortium name="Ensembl"/>
        </authorList>
    </citation>
    <scope>IDENTIFICATION</scope>
</reference>
<evidence type="ECO:0000256" key="5">
    <source>
        <dbReference type="ARBA" id="ARBA00022475"/>
    </source>
</evidence>
<feature type="transmembrane region" description="Helical" evidence="14">
    <location>
        <begin position="931"/>
        <end position="948"/>
    </location>
</feature>
<feature type="transmembrane region" description="Helical" evidence="14">
    <location>
        <begin position="859"/>
        <end position="881"/>
    </location>
</feature>
<evidence type="ECO:0000256" key="9">
    <source>
        <dbReference type="ARBA" id="ARBA00023065"/>
    </source>
</evidence>
<dbReference type="FunFam" id="1.10.287.570:FF:000001">
    <property type="entry name" value="Anion exchange protein"/>
    <property type="match status" value="1"/>
</dbReference>
<evidence type="ECO:0000259" key="16">
    <source>
        <dbReference type="Pfam" id="PF00955"/>
    </source>
</evidence>
<dbReference type="Ensembl" id="ENSOMET00000014378.1">
    <property type="protein sequence ID" value="ENSOMEP00000022586.1"/>
    <property type="gene ID" value="ENSOMEG00000002375.1"/>
</dbReference>
<evidence type="ECO:0000256" key="11">
    <source>
        <dbReference type="ARBA" id="ARBA00023157"/>
    </source>
</evidence>
<feature type="domain" description="Bicarbonate transporter-like transmembrane" evidence="16">
    <location>
        <begin position="460"/>
        <end position="679"/>
    </location>
</feature>
<dbReference type="GO" id="GO:0005452">
    <property type="term" value="F:solute:inorganic anion antiporter activity"/>
    <property type="evidence" value="ECO:0007669"/>
    <property type="project" value="InterPro"/>
</dbReference>
<comment type="similarity">
    <text evidence="3 14">Belongs to the anion exchanger (TC 2.A.31) family.</text>
</comment>
<organism evidence="18 19">
    <name type="scientific">Oryzias melastigma</name>
    <name type="common">Marine medaka</name>
    <dbReference type="NCBI Taxonomy" id="30732"/>
    <lineage>
        <taxon>Eukaryota</taxon>
        <taxon>Metazoa</taxon>
        <taxon>Chordata</taxon>
        <taxon>Craniata</taxon>
        <taxon>Vertebrata</taxon>
        <taxon>Euteleostomi</taxon>
        <taxon>Actinopterygii</taxon>
        <taxon>Neopterygii</taxon>
        <taxon>Teleostei</taxon>
        <taxon>Neoteleostei</taxon>
        <taxon>Acanthomorphata</taxon>
        <taxon>Ovalentaria</taxon>
        <taxon>Atherinomorphae</taxon>
        <taxon>Beloniformes</taxon>
        <taxon>Adrianichthyidae</taxon>
        <taxon>Oryziinae</taxon>
        <taxon>Oryzias</taxon>
    </lineage>
</organism>
<feature type="transmembrane region" description="Helical" evidence="14">
    <location>
        <begin position="707"/>
        <end position="727"/>
    </location>
</feature>
<dbReference type="Pfam" id="PF00955">
    <property type="entry name" value="HCO3_cotransp"/>
    <property type="match status" value="2"/>
</dbReference>
<keyword evidence="4 14" id="KW-0813">Transport</keyword>
<reference evidence="18" key="1">
    <citation type="submission" date="2025-08" db="UniProtKB">
        <authorList>
            <consortium name="Ensembl"/>
        </authorList>
    </citation>
    <scope>IDENTIFICATION</scope>
</reference>
<evidence type="ECO:0000313" key="19">
    <source>
        <dbReference type="Proteomes" id="UP000261560"/>
    </source>
</evidence>
<keyword evidence="10 14" id="KW-0472">Membrane</keyword>
<dbReference type="PANTHER" id="PTHR11453">
    <property type="entry name" value="ANION EXCHANGE PROTEIN"/>
    <property type="match status" value="1"/>
</dbReference>
<keyword evidence="7 14" id="KW-1133">Transmembrane helix</keyword>
<comment type="caution">
    <text evidence="14">Lacks conserved residue(s) required for the propagation of feature annotation.</text>
</comment>
<dbReference type="PANTHER" id="PTHR11453:SF113">
    <property type="entry name" value="ANION EXCHANGE PROTEIN"/>
    <property type="match status" value="1"/>
</dbReference>
<keyword evidence="19" id="KW-1185">Reference proteome</keyword>
<comment type="subcellular location">
    <subcellularLocation>
        <location evidence="1">Apical cell membrane</location>
    </subcellularLocation>
    <subcellularLocation>
        <location evidence="2">Basolateral cell membrane</location>
        <topology evidence="2">Multi-pass membrane protein</topology>
    </subcellularLocation>
    <subcellularLocation>
        <location evidence="14">Membrane</location>
        <topology evidence="14">Multi-pass membrane protein</topology>
    </subcellularLocation>
</comment>
<sequence>GGRREQGVLSSCLCPAAVPTARGKRSSGQAARPHERRGSQLRLSSFWARRTHACHRTLYIGVHVPLGRRSHRRHRHHGHRHRKRSKERDSSADDGRESPSHTNTPAQRVQFLLGTEDADEDHIPHALFTELDEICLREGEDAEWRETARWLKFEEDVEDGGERWSKPYVATLSLHSLFELRSCIMNGTVMLDMRANSLEEIADMVLDQHESSGPLGPDARSRVREALLKQHHHQNHKKLANRIPIVRSFADIGKKQSEPHSMDKNGQTVSPPSQPSINEGKQDVSRENSSVDFSKIDLHFMKKIPPGAEASNVLVGELEFLDRPVVAFVRLSPAVLLNGLAEVPITTRFLFILLGPLGKGPQYHEIGRSIATLMTDEIFHDVAYKAKDRNDLVAGIDEFLDQVTVLPPGEWDPSIRIEPPKNVPSQEKRKIPPVPNGVTDLGESEEHGGHGGPELQRTGRFFGGFILDIKRKAPHYLSDYTDAISLQCLASFLFLYCACMSPVITFGGLLGEATEGRVSAIESLFGASMTGIAYSLFAGQPLTILGSTGPVLVFEKILFKFCKEYGLSYLSLRACIGLWTAFLCLLLVATDASSLVCYITRFTEEAFAALICIIFIYEALEKLVHLGVHYPINKNNNLQKLTQYWCLCEEPHSPSNETLHFWQERNITASEVNWTSLDVKVRDPFVIKNSLDSGNCIPSLLFKVRAIISDFAVFITILTMVLVDYALGIPSPKLQVPNKFKPTRDDRGWVINPVGPNPWWTTIITFIPALLCTILIFMDQQITAVIINRKEHKLKKGCGYHLDLFVVGVMLGVCSVMGLPWFVAATVLSISHVNSLKLESECSAPGEQPKFLGIREQRFTGLMIFTLMGCSVFMTSVLKFIPMPVLYGVFLYMGASSLRGIQFFDRLRLFGMPAKHQPDFIYLRHVPLRKVHLFTIVQLSCLVLLWVIKTSRAAIVFPMMVLALVFIRKLLDLIFTKRELSWLDDLMPEWKKKKLEDAAEEEEHSIIAEEEGIVQVPLEGHYKSDPATVNITDEMSKGSFGNVWKSVNPAESAKKEPSTKR</sequence>
<feature type="transmembrane region" description="Helical" evidence="14">
    <location>
        <begin position="759"/>
        <end position="778"/>
    </location>
</feature>
<accession>A0A3B3CYB0</accession>
<dbReference type="AlphaFoldDB" id="A0A3B3CYB0"/>
<feature type="domain" description="Bicarbonate transporter-like transmembrane" evidence="16">
    <location>
        <begin position="702"/>
        <end position="988"/>
    </location>
</feature>
<dbReference type="PRINTS" id="PR01232">
    <property type="entry name" value="NAHCO3TRSPRT"/>
</dbReference>
<evidence type="ECO:0000256" key="12">
    <source>
        <dbReference type="ARBA" id="ARBA00023180"/>
    </source>
</evidence>
<feature type="transmembrane region" description="Helical" evidence="14">
    <location>
        <begin position="799"/>
        <end position="823"/>
    </location>
</feature>
<dbReference type="PRINTS" id="PR01231">
    <property type="entry name" value="HCO3TRNSPORT"/>
</dbReference>
<dbReference type="InterPro" id="IPR011531">
    <property type="entry name" value="HCO3_transpt-like_TM_dom"/>
</dbReference>
<keyword evidence="12" id="KW-0325">Glycoprotein</keyword>
<evidence type="ECO:0000313" key="18">
    <source>
        <dbReference type="Ensembl" id="ENSOMEP00000022586.1"/>
    </source>
</evidence>
<dbReference type="GO" id="GO:0016324">
    <property type="term" value="C:apical plasma membrane"/>
    <property type="evidence" value="ECO:0007669"/>
    <property type="project" value="UniProtKB-SubCell"/>
</dbReference>
<feature type="transmembrane region" description="Helical" evidence="14">
    <location>
        <begin position="489"/>
        <end position="511"/>
    </location>
</feature>
<name>A0A3B3CYB0_ORYME</name>
<feature type="compositionally biased region" description="Polar residues" evidence="15">
    <location>
        <begin position="264"/>
        <end position="279"/>
    </location>
</feature>
<feature type="region of interest" description="Disordered" evidence="15">
    <location>
        <begin position="19"/>
        <end position="40"/>
    </location>
</feature>
<keyword evidence="5" id="KW-1003">Cell membrane</keyword>
<dbReference type="InterPro" id="IPR003024">
    <property type="entry name" value="Na/HCO3_transpt"/>
</dbReference>
<dbReference type="FunFam" id="3.40.930.10:FF:000001">
    <property type="entry name" value="Anion exchange protein"/>
    <property type="match status" value="1"/>
</dbReference>
<dbReference type="GO" id="GO:0016323">
    <property type="term" value="C:basolateral plasma membrane"/>
    <property type="evidence" value="ECO:0007669"/>
    <property type="project" value="UniProtKB-SubCell"/>
</dbReference>
<feature type="compositionally biased region" description="Basic and acidic residues" evidence="15">
    <location>
        <begin position="86"/>
        <end position="99"/>
    </location>
</feature>
<dbReference type="InterPro" id="IPR003020">
    <property type="entry name" value="HCO3_transpt_euk"/>
</dbReference>
<dbReference type="Gene3D" id="1.10.287.570">
    <property type="entry name" value="Helical hairpin bin"/>
    <property type="match status" value="1"/>
</dbReference>